<evidence type="ECO:0000313" key="2">
    <source>
        <dbReference type="Proteomes" id="UP001060170"/>
    </source>
</evidence>
<accession>A0ACC0EC16</accession>
<keyword evidence="2" id="KW-1185">Reference proteome</keyword>
<sequence>MFSVDSGHSVSSSVYVAMVHPDSTRTARRLPKRIDYKGAAIGLSFPIFPHPASQLPIHRITSFIPRLECAYLPISIMLFHTVVWMEIATLVGLALSSPSVEPSESYHQHGLLAKREPGTESNIRCGMGYSIYQDVSKAFCEDNNHKKFTCYQDKCHIGQAHNTPKNFPYSGLKFKKCKRLHPPGPEKTVHPWGYTINQEGELIAYVQDAGTRPQDPLTDYKCEPQEQRACRLYSA</sequence>
<gene>
    <name evidence="1" type="ORF">MJO28_009012</name>
</gene>
<evidence type="ECO:0000313" key="1">
    <source>
        <dbReference type="EMBL" id="KAI7950191.1"/>
    </source>
</evidence>
<reference evidence="2" key="1">
    <citation type="journal article" date="2018" name="BMC Genomics">
        <title>Genomic insights into host adaptation between the wheat stripe rust pathogen (Puccinia striiformis f. sp. tritici) and the barley stripe rust pathogen (Puccinia striiformis f. sp. hordei).</title>
        <authorList>
            <person name="Xia C."/>
            <person name="Wang M."/>
            <person name="Yin C."/>
            <person name="Cornejo O.E."/>
            <person name="Hulbert S.H."/>
            <person name="Chen X."/>
        </authorList>
    </citation>
    <scope>NUCLEOTIDE SEQUENCE [LARGE SCALE GENOMIC DNA]</scope>
    <source>
        <strain evidence="2">93-210</strain>
    </source>
</reference>
<dbReference type="Proteomes" id="UP001060170">
    <property type="component" value="Chromosome 8"/>
</dbReference>
<name>A0ACC0EC16_9BASI</name>
<proteinExistence type="predicted"/>
<dbReference type="EMBL" id="CM045872">
    <property type="protein sequence ID" value="KAI7950191.1"/>
    <property type="molecule type" value="Genomic_DNA"/>
</dbReference>
<protein>
    <submittedName>
        <fullName evidence="1">Uncharacterized protein</fullName>
    </submittedName>
</protein>
<organism evidence="1 2">
    <name type="scientific">Puccinia striiformis f. sp. tritici</name>
    <dbReference type="NCBI Taxonomy" id="168172"/>
    <lineage>
        <taxon>Eukaryota</taxon>
        <taxon>Fungi</taxon>
        <taxon>Dikarya</taxon>
        <taxon>Basidiomycota</taxon>
        <taxon>Pucciniomycotina</taxon>
        <taxon>Pucciniomycetes</taxon>
        <taxon>Pucciniales</taxon>
        <taxon>Pucciniaceae</taxon>
        <taxon>Puccinia</taxon>
    </lineage>
</organism>
<reference evidence="2" key="2">
    <citation type="journal article" date="2018" name="Mol. Plant Microbe Interact.">
        <title>Genome sequence resources for the wheat stripe rust pathogen (Puccinia striiformis f. sp. tritici) and the barley stripe rust pathogen (Puccinia striiformis f. sp. hordei).</title>
        <authorList>
            <person name="Xia C."/>
            <person name="Wang M."/>
            <person name="Yin C."/>
            <person name="Cornejo O.E."/>
            <person name="Hulbert S.H."/>
            <person name="Chen X."/>
        </authorList>
    </citation>
    <scope>NUCLEOTIDE SEQUENCE [LARGE SCALE GENOMIC DNA]</scope>
    <source>
        <strain evidence="2">93-210</strain>
    </source>
</reference>
<comment type="caution">
    <text evidence="1">The sequence shown here is derived from an EMBL/GenBank/DDBJ whole genome shotgun (WGS) entry which is preliminary data.</text>
</comment>
<reference evidence="1 2" key="3">
    <citation type="journal article" date="2022" name="Microbiol. Spectr.">
        <title>Folding features and dynamics of 3D genome architecture in plant fungal pathogens.</title>
        <authorList>
            <person name="Xia C."/>
        </authorList>
    </citation>
    <scope>NUCLEOTIDE SEQUENCE [LARGE SCALE GENOMIC DNA]</scope>
    <source>
        <strain evidence="1 2">93-210</strain>
    </source>
</reference>